<organism evidence="2 3">
    <name type="scientific">Paramecium pentaurelia</name>
    <dbReference type="NCBI Taxonomy" id="43138"/>
    <lineage>
        <taxon>Eukaryota</taxon>
        <taxon>Sar</taxon>
        <taxon>Alveolata</taxon>
        <taxon>Ciliophora</taxon>
        <taxon>Intramacronucleata</taxon>
        <taxon>Oligohymenophorea</taxon>
        <taxon>Peniculida</taxon>
        <taxon>Parameciidae</taxon>
        <taxon>Paramecium</taxon>
    </lineage>
</organism>
<evidence type="ECO:0000313" key="2">
    <source>
        <dbReference type="EMBL" id="CAD8144276.1"/>
    </source>
</evidence>
<proteinExistence type="predicted"/>
<keyword evidence="1" id="KW-1133">Transmembrane helix</keyword>
<feature type="transmembrane region" description="Helical" evidence="1">
    <location>
        <begin position="599"/>
        <end position="617"/>
    </location>
</feature>
<feature type="transmembrane region" description="Helical" evidence="1">
    <location>
        <begin position="638"/>
        <end position="663"/>
    </location>
</feature>
<reference evidence="2" key="1">
    <citation type="submission" date="2021-01" db="EMBL/GenBank/DDBJ databases">
        <authorList>
            <consortium name="Genoscope - CEA"/>
            <person name="William W."/>
        </authorList>
    </citation>
    <scope>NUCLEOTIDE SEQUENCE</scope>
</reference>
<keyword evidence="1" id="KW-0812">Transmembrane</keyword>
<protein>
    <submittedName>
        <fullName evidence="2">Uncharacterized protein</fullName>
    </submittedName>
</protein>
<comment type="caution">
    <text evidence="2">The sequence shown here is derived from an EMBL/GenBank/DDBJ whole genome shotgun (WGS) entry which is preliminary data.</text>
</comment>
<gene>
    <name evidence="2" type="ORF">PPENT_87.1.T0130147</name>
</gene>
<accession>A0A8S1SY93</accession>
<evidence type="ECO:0000313" key="3">
    <source>
        <dbReference type="Proteomes" id="UP000689195"/>
    </source>
</evidence>
<keyword evidence="1" id="KW-0472">Membrane</keyword>
<dbReference type="EMBL" id="CAJJDO010000013">
    <property type="protein sequence ID" value="CAD8144276.1"/>
    <property type="molecule type" value="Genomic_DNA"/>
</dbReference>
<keyword evidence="3" id="KW-1185">Reference proteome</keyword>
<dbReference type="Proteomes" id="UP000689195">
    <property type="component" value="Unassembled WGS sequence"/>
</dbReference>
<dbReference type="AlphaFoldDB" id="A0A8S1SY93"/>
<name>A0A8S1SY93_9CILI</name>
<sequence length="873" mass="102513">MINEFLIDTYKWCGDEDKIIQGYILCDDQIFECQKYSQQFKGPATFQHQNFKILAARLDHFILVIIFSSKFLIDPSKCSFLISNNNQPLPFYPKQMSNEFDPLKNYKITLKNFLNTYNLREQIYFNTFERNLNTGSLIPILLCPKQVLQNVWEYFIEQNCYIDTLDEFQEALMSLQRQVKLGNSIIVQILIGVCDLFKNSIQIKPKLSKVDIEKQIMNQIYTILEIQKSQFKGQPLLIDQSDQFVQQLMILVQKIIYKFFKFIEETINLLIDNDFDPQELNYVLEEQIENQVSQLAIEMHKFALVEFEDFNILFEKIKEVIFFIHKDIEQFIVMTSIVVNDQLQKVNDLFDDYPALANIKTFQAIQTDVSQYLVRELQQYFLIEKSNFWRPEFANNFEFIKKILISYLEYKEEKINIPQKTTNFQTSLIRMAFDLKMPIQTIQIIVNKDDRDFIKEKDSLFIEKINIIKKGKLSAYKIYLHNKEQLVLYMMKHQIIIIQFDYFNQNLWTEVEQFSNLNMKLSQGVQHILEINIEYAKNIKLYEQENNVQNDDDYQGQSKLIVNFSMNMEEQMQVKIKQFCKKIDKKSQGAVYKPMNQKILTAGAIGTGIGIFLVDCLDKNISWQQKLQRAGYGSAETIAFTALSMHLPIISYLVASTFLLYSFHNTLSNKVLSIQNKFKIFGNFGVKTSIGVGSAIAGQILIPMPIVGAVVGSVVGGVGIGLYQKFIVPSTKNSLLGIIKRLEEFIQPNGQLKFGKKVIKKMRINYIHFFENKPVDLNFSDWLTLISVNLVNEVSYLYELQWEEQKKKLFEKEDNEKNKQKIIQLENREEKLEEKLWKWDICRDYIYKENISTLQYAKQIGIFVTGMICNFKF</sequence>
<evidence type="ECO:0000256" key="1">
    <source>
        <dbReference type="SAM" id="Phobius"/>
    </source>
</evidence>
<feature type="transmembrane region" description="Helical" evidence="1">
    <location>
        <begin position="700"/>
        <end position="723"/>
    </location>
</feature>